<dbReference type="RefSeq" id="WP_013177962.1">
    <property type="nucleotide sequence ID" value="NC_014221.1"/>
</dbReference>
<dbReference type="CDD" id="cd10918">
    <property type="entry name" value="CE4_NodB_like_5s_6s"/>
    <property type="match status" value="1"/>
</dbReference>
<dbReference type="KEGG" id="tra:Trad_1472"/>
<gene>
    <name evidence="4" type="ordered locus">Trad_1472</name>
</gene>
<dbReference type="OrthoDB" id="9782872at2"/>
<dbReference type="AlphaFoldDB" id="D7CXJ2"/>
<dbReference type="EMBL" id="CP002049">
    <property type="protein sequence ID" value="ADI14594.1"/>
    <property type="molecule type" value="Genomic_DNA"/>
</dbReference>
<dbReference type="SUPFAM" id="SSF88713">
    <property type="entry name" value="Glycoside hydrolase/deacetylase"/>
    <property type="match status" value="1"/>
</dbReference>
<dbReference type="GO" id="GO:0016810">
    <property type="term" value="F:hydrolase activity, acting on carbon-nitrogen (but not peptide) bonds"/>
    <property type="evidence" value="ECO:0007669"/>
    <property type="project" value="InterPro"/>
</dbReference>
<dbReference type="Pfam" id="PF01522">
    <property type="entry name" value="Polysacc_deac_1"/>
    <property type="match status" value="1"/>
</dbReference>
<dbReference type="GO" id="GO:0005576">
    <property type="term" value="C:extracellular region"/>
    <property type="evidence" value="ECO:0007669"/>
    <property type="project" value="UniProtKB-SubCell"/>
</dbReference>
<evidence type="ECO:0000313" key="4">
    <source>
        <dbReference type="EMBL" id="ADI14594.1"/>
    </source>
</evidence>
<sequence length="256" mass="27973">MYPILMYHGVGRTDVSALERFFVPPGLFREQLGALCAAGYHPMTLRDLLHRTHPPERPVVITFDDAFEHLLEDAVPALMQYGFPATIFVPTAFVGKKAAWLPGGGAALAVLGPRDLTGLHACGFEIAAHSRTHAHLDELPQGAARDEIEGSKRDLEALLGAAVETFAYPFGHHRAETQRLVRAAGYRAACAVGRRLATARDDLTALPRLEVTPWTTPEALVASLSRPQPGALTWLTRRRDEAYGSARRSLRALGLR</sequence>
<dbReference type="PANTHER" id="PTHR34216:SF3">
    <property type="entry name" value="POLY-BETA-1,6-N-ACETYL-D-GLUCOSAMINE N-DEACETYLASE"/>
    <property type="match status" value="1"/>
</dbReference>
<evidence type="ECO:0000259" key="3">
    <source>
        <dbReference type="PROSITE" id="PS51677"/>
    </source>
</evidence>
<reference evidence="4 5" key="2">
    <citation type="journal article" date="2011" name="Stand. Genomic Sci.">
        <title>Complete genome sequence of Truepera radiovictrix type strain (RQ-24).</title>
        <authorList>
            <person name="Ivanova N."/>
            <person name="Rohde C."/>
            <person name="Munk C."/>
            <person name="Nolan M."/>
            <person name="Lucas S."/>
            <person name="Del Rio T.G."/>
            <person name="Tice H."/>
            <person name="Deshpande S."/>
            <person name="Cheng J.F."/>
            <person name="Tapia R."/>
            <person name="Han C."/>
            <person name="Goodwin L."/>
            <person name="Pitluck S."/>
            <person name="Liolios K."/>
            <person name="Mavromatis K."/>
            <person name="Mikhailova N."/>
            <person name="Pati A."/>
            <person name="Chen A."/>
            <person name="Palaniappan K."/>
            <person name="Land M."/>
            <person name="Hauser L."/>
            <person name="Chang Y.J."/>
            <person name="Jeffries C.D."/>
            <person name="Brambilla E."/>
            <person name="Rohde M."/>
            <person name="Goker M."/>
            <person name="Tindall B.J."/>
            <person name="Woyke T."/>
            <person name="Bristow J."/>
            <person name="Eisen J.A."/>
            <person name="Markowitz V."/>
            <person name="Hugenholtz P."/>
            <person name="Kyrpides N.C."/>
            <person name="Klenk H.P."/>
            <person name="Lapidus A."/>
        </authorList>
    </citation>
    <scope>NUCLEOTIDE SEQUENCE [LARGE SCALE GENOMIC DNA]</scope>
    <source>
        <strain evidence="5">DSM 17093 / CIP 108686 / LMG 22925 / RQ-24</strain>
    </source>
</reference>
<feature type="domain" description="NodB homology" evidence="3">
    <location>
        <begin position="57"/>
        <end position="256"/>
    </location>
</feature>
<dbReference type="Proteomes" id="UP000000379">
    <property type="component" value="Chromosome"/>
</dbReference>
<keyword evidence="2" id="KW-0732">Signal</keyword>
<evidence type="ECO:0000313" key="5">
    <source>
        <dbReference type="Proteomes" id="UP000000379"/>
    </source>
</evidence>
<dbReference type="HOGENOM" id="CLU_030024_5_2_0"/>
<reference evidence="5" key="1">
    <citation type="submission" date="2010-05" db="EMBL/GenBank/DDBJ databases">
        <title>The complete genome of Truepera radiovictris DSM 17093.</title>
        <authorList>
            <consortium name="US DOE Joint Genome Institute (JGI-PGF)"/>
            <person name="Lucas S."/>
            <person name="Copeland A."/>
            <person name="Lapidus A."/>
            <person name="Glavina del Rio T."/>
            <person name="Dalin E."/>
            <person name="Tice H."/>
            <person name="Bruce D."/>
            <person name="Goodwin L."/>
            <person name="Pitluck S."/>
            <person name="Kyrpides N."/>
            <person name="Mavromatis K."/>
            <person name="Ovchinnikova G."/>
            <person name="Munk A.C."/>
            <person name="Detter J.C."/>
            <person name="Han C."/>
            <person name="Tapia R."/>
            <person name="Land M."/>
            <person name="Hauser L."/>
            <person name="Markowitz V."/>
            <person name="Cheng J.-F."/>
            <person name="Hugenholtz P."/>
            <person name="Woyke T."/>
            <person name="Wu D."/>
            <person name="Tindall B."/>
            <person name="Pomrenke H.G."/>
            <person name="Brambilla E."/>
            <person name="Klenk H.-P."/>
            <person name="Eisen J.A."/>
        </authorList>
    </citation>
    <scope>NUCLEOTIDE SEQUENCE [LARGE SCALE GENOMIC DNA]</scope>
    <source>
        <strain evidence="5">DSM 17093 / CIP 108686 / LMG 22925 / RQ-24</strain>
    </source>
</reference>
<dbReference type="eggNOG" id="COG0726">
    <property type="taxonomic scope" value="Bacteria"/>
</dbReference>
<comment type="subcellular location">
    <subcellularLocation>
        <location evidence="1">Secreted</location>
    </subcellularLocation>
</comment>
<dbReference type="InterPro" id="IPR002509">
    <property type="entry name" value="NODB_dom"/>
</dbReference>
<evidence type="ECO:0000256" key="1">
    <source>
        <dbReference type="ARBA" id="ARBA00004613"/>
    </source>
</evidence>
<dbReference type="InterPro" id="IPR011330">
    <property type="entry name" value="Glyco_hydro/deAcase_b/a-brl"/>
</dbReference>
<dbReference type="GO" id="GO:0005975">
    <property type="term" value="P:carbohydrate metabolic process"/>
    <property type="evidence" value="ECO:0007669"/>
    <property type="project" value="InterPro"/>
</dbReference>
<protein>
    <submittedName>
        <fullName evidence="4">Polysaccharide deacetylase</fullName>
    </submittedName>
</protein>
<accession>D7CXJ2</accession>
<keyword evidence="5" id="KW-1185">Reference proteome</keyword>
<dbReference type="PROSITE" id="PS51677">
    <property type="entry name" value="NODB"/>
    <property type="match status" value="1"/>
</dbReference>
<dbReference type="Gene3D" id="3.20.20.370">
    <property type="entry name" value="Glycoside hydrolase/deacetylase"/>
    <property type="match status" value="1"/>
</dbReference>
<name>D7CXJ2_TRURR</name>
<organism evidence="4 5">
    <name type="scientific">Truepera radiovictrix (strain DSM 17093 / CIP 108686 / LMG 22925 / RQ-24)</name>
    <dbReference type="NCBI Taxonomy" id="649638"/>
    <lineage>
        <taxon>Bacteria</taxon>
        <taxon>Thermotogati</taxon>
        <taxon>Deinococcota</taxon>
        <taxon>Deinococci</taxon>
        <taxon>Trueperales</taxon>
        <taxon>Trueperaceae</taxon>
        <taxon>Truepera</taxon>
    </lineage>
</organism>
<proteinExistence type="predicted"/>
<dbReference type="InterPro" id="IPR051398">
    <property type="entry name" value="Polysacch_Deacetylase"/>
</dbReference>
<dbReference type="STRING" id="649638.Trad_1472"/>
<evidence type="ECO:0000256" key="2">
    <source>
        <dbReference type="ARBA" id="ARBA00022729"/>
    </source>
</evidence>
<dbReference type="PANTHER" id="PTHR34216">
    <property type="match status" value="1"/>
</dbReference>